<evidence type="ECO:0000256" key="13">
    <source>
        <dbReference type="SAM" id="MobiDB-lite"/>
    </source>
</evidence>
<dbReference type="KEGG" id="aol:S58_37480"/>
<comment type="cofactor">
    <cofactor evidence="1 12">
        <name>pyridoxal 5'-phosphate</name>
        <dbReference type="ChEBI" id="CHEBI:597326"/>
    </cofactor>
</comment>
<evidence type="ECO:0000256" key="7">
    <source>
        <dbReference type="ARBA" id="ARBA00022898"/>
    </source>
</evidence>
<dbReference type="HOGENOM" id="CLU_032161_2_0_5"/>
<dbReference type="CDD" id="cd01335">
    <property type="entry name" value="Radical_SAM"/>
    <property type="match status" value="1"/>
</dbReference>
<feature type="binding site" evidence="11">
    <location>
        <position position="107"/>
    </location>
    <ligand>
        <name>[4Fe-4S] cluster</name>
        <dbReference type="ChEBI" id="CHEBI:49883"/>
        <note>4Fe-4S-S-AdoMet</note>
    </ligand>
</feature>
<evidence type="ECO:0000256" key="12">
    <source>
        <dbReference type="PIRSR" id="PIRSR603739-50"/>
    </source>
</evidence>
<keyword evidence="7 12" id="KW-0663">Pyridoxal phosphate</keyword>
<evidence type="ECO:0000256" key="5">
    <source>
        <dbReference type="ARBA" id="ARBA00022691"/>
    </source>
</evidence>
<keyword evidence="10" id="KW-0413">Isomerase</keyword>
<keyword evidence="5" id="KW-0949">S-adenosyl-L-methionine</keyword>
<keyword evidence="8" id="KW-0408">Iron</keyword>
<dbReference type="InterPro" id="IPR025895">
    <property type="entry name" value="LAM_C_dom"/>
</dbReference>
<keyword evidence="9 11" id="KW-0411">Iron-sulfur</keyword>
<feature type="modified residue" description="N6-(pyridoxal phosphate)lysine" evidence="12">
    <location>
        <position position="321"/>
    </location>
</feature>
<dbReference type="GO" id="GO:0046872">
    <property type="term" value="F:metal ion binding"/>
    <property type="evidence" value="ECO:0007669"/>
    <property type="project" value="UniProtKB-KW"/>
</dbReference>
<dbReference type="Gene3D" id="3.20.20.70">
    <property type="entry name" value="Aldolase class I"/>
    <property type="match status" value="1"/>
</dbReference>
<dbReference type="PANTHER" id="PTHR30538">
    <property type="entry name" value="LYSINE 2,3-AMINOMUTASE-RELATED"/>
    <property type="match status" value="1"/>
</dbReference>
<proteinExistence type="inferred from homology"/>
<evidence type="ECO:0000256" key="4">
    <source>
        <dbReference type="ARBA" id="ARBA00022485"/>
    </source>
</evidence>
<evidence type="ECO:0000256" key="10">
    <source>
        <dbReference type="ARBA" id="ARBA00023235"/>
    </source>
</evidence>
<evidence type="ECO:0000259" key="14">
    <source>
        <dbReference type="PROSITE" id="PS51918"/>
    </source>
</evidence>
<dbReference type="EMBL" id="AP012603">
    <property type="protein sequence ID" value="BAM89741.1"/>
    <property type="molecule type" value="Genomic_DNA"/>
</dbReference>
<dbReference type="STRING" id="1245469.S58_37480"/>
<gene>
    <name evidence="15" type="ORF">S58_37480</name>
</gene>
<dbReference type="OrthoDB" id="9768064at2"/>
<keyword evidence="4 11" id="KW-0004">4Fe-4S</keyword>
<keyword evidence="6 11" id="KW-0479">Metal-binding</keyword>
<evidence type="ECO:0000256" key="1">
    <source>
        <dbReference type="ARBA" id="ARBA00001933"/>
    </source>
</evidence>
<dbReference type="eggNOG" id="COG1509">
    <property type="taxonomic scope" value="Bacteria"/>
</dbReference>
<name>M4Z900_9BRAD</name>
<evidence type="ECO:0000313" key="16">
    <source>
        <dbReference type="Proteomes" id="UP000011841"/>
    </source>
</evidence>
<dbReference type="GeneID" id="301817571"/>
<sequence>MNRIERPTTLRSAADLVAQGLAEPSEQAALERVAQRYAVAVTTHLADLIDTNDPDDPIARQFVPSPDELKAAPGERGDPIGDDAHAPVPGIVHRYPDRVLLKLVHVCAVYCRFCFRREMVGPGKDNALSEEAYRAALAYIRGHGEIWEVILTGGDPLMLSPRRLKEVMADLAAIDHVKIIRLHTRLPVADPHRITPALVDALKVQGAATWVALHANHPRELSAEVRTACARLVDAGIPMVSQSVLLRGVNDDAATLEALMRAFVETRIKPYYLHHGDLAPGTAHLRTSLAHGQELVRSLRGRVSGLCQPDYVLDIPGGYGKAPVGPQYLTANESVEQDHASGAQTRYRVIDYCGEVHLYPPPGE</sequence>
<evidence type="ECO:0000313" key="15">
    <source>
        <dbReference type="EMBL" id="BAM89741.1"/>
    </source>
</evidence>
<organism evidence="15 16">
    <name type="scientific">Bradyrhizobium oligotrophicum S58</name>
    <dbReference type="NCBI Taxonomy" id="1245469"/>
    <lineage>
        <taxon>Bacteria</taxon>
        <taxon>Pseudomonadati</taxon>
        <taxon>Pseudomonadota</taxon>
        <taxon>Alphaproteobacteria</taxon>
        <taxon>Hyphomicrobiales</taxon>
        <taxon>Nitrobacteraceae</taxon>
        <taxon>Bradyrhizobium</taxon>
    </lineage>
</organism>
<feature type="domain" description="Radical SAM core" evidence="14">
    <location>
        <begin position="93"/>
        <end position="306"/>
    </location>
</feature>
<dbReference type="GO" id="GO:0051539">
    <property type="term" value="F:4 iron, 4 sulfur cluster binding"/>
    <property type="evidence" value="ECO:0007669"/>
    <property type="project" value="UniProtKB-KW"/>
</dbReference>
<dbReference type="SUPFAM" id="SSF102114">
    <property type="entry name" value="Radical SAM enzymes"/>
    <property type="match status" value="1"/>
</dbReference>
<comment type="similarity">
    <text evidence="3">Belongs to the radical SAM superfamily. KamA family.</text>
</comment>
<dbReference type="GO" id="GO:0016853">
    <property type="term" value="F:isomerase activity"/>
    <property type="evidence" value="ECO:0007669"/>
    <property type="project" value="UniProtKB-KW"/>
</dbReference>
<dbReference type="InterPro" id="IPR013785">
    <property type="entry name" value="Aldolase_TIM"/>
</dbReference>
<evidence type="ECO:0000256" key="2">
    <source>
        <dbReference type="ARBA" id="ARBA00001966"/>
    </source>
</evidence>
<evidence type="ECO:0000256" key="8">
    <source>
        <dbReference type="ARBA" id="ARBA00023004"/>
    </source>
</evidence>
<dbReference type="Pfam" id="PF12544">
    <property type="entry name" value="LAM_C"/>
    <property type="match status" value="1"/>
</dbReference>
<dbReference type="PIRSF" id="PIRSF004911">
    <property type="entry name" value="DUF160"/>
    <property type="match status" value="1"/>
</dbReference>
<dbReference type="Pfam" id="PF04055">
    <property type="entry name" value="Radical_SAM"/>
    <property type="match status" value="1"/>
</dbReference>
<dbReference type="InterPro" id="IPR058240">
    <property type="entry name" value="rSAM_sf"/>
</dbReference>
<dbReference type="InterPro" id="IPR022447">
    <property type="entry name" value="Lys_aminomutase-rel"/>
</dbReference>
<evidence type="ECO:0000256" key="6">
    <source>
        <dbReference type="ARBA" id="ARBA00022723"/>
    </source>
</evidence>
<feature type="binding site" evidence="11">
    <location>
        <position position="114"/>
    </location>
    <ligand>
        <name>[4Fe-4S] cluster</name>
        <dbReference type="ChEBI" id="CHEBI:49883"/>
        <note>4Fe-4S-S-AdoMet</note>
    </ligand>
</feature>
<dbReference type="InterPro" id="IPR003739">
    <property type="entry name" value="Lys_aminomutase/Glu_NH3_mut"/>
</dbReference>
<dbReference type="SFLD" id="SFLDG01070">
    <property type="entry name" value="PLP-dependent"/>
    <property type="match status" value="1"/>
</dbReference>
<feature type="region of interest" description="Disordered" evidence="13">
    <location>
        <begin position="50"/>
        <end position="82"/>
    </location>
</feature>
<dbReference type="InterPro" id="IPR007197">
    <property type="entry name" value="rSAM"/>
</dbReference>
<dbReference type="AlphaFoldDB" id="M4Z900"/>
<accession>M4Z900</accession>
<reference evidence="15 16" key="1">
    <citation type="journal article" date="2013" name="Appl. Environ. Microbiol.">
        <title>Genome analysis suggests that the soil oligotrophic bacterium Agromonas oligotrophica (Bradyrhizobium oligotrophicum) is a nitrogen-fixing symbiont of Aeschynomene indica.</title>
        <authorList>
            <person name="Okubo T."/>
            <person name="Fukushima S."/>
            <person name="Itakura M."/>
            <person name="Oshima K."/>
            <person name="Longtonglang A."/>
            <person name="Teaumroong N."/>
            <person name="Mitsui H."/>
            <person name="Hattori M."/>
            <person name="Hattori R."/>
            <person name="Hattori T."/>
            <person name="Minamisawa K."/>
        </authorList>
    </citation>
    <scope>NUCLEOTIDE SEQUENCE [LARGE SCALE GENOMIC DNA]</scope>
    <source>
        <strain evidence="15 16">S58</strain>
    </source>
</reference>
<dbReference type="PATRIC" id="fig|1245469.3.peg.3825"/>
<dbReference type="NCBIfam" id="TIGR03822">
    <property type="entry name" value="AblA_like_2"/>
    <property type="match status" value="1"/>
</dbReference>
<feature type="binding site" evidence="11">
    <location>
        <position position="111"/>
    </location>
    <ligand>
        <name>[4Fe-4S] cluster</name>
        <dbReference type="ChEBI" id="CHEBI:49883"/>
        <note>4Fe-4S-S-AdoMet</note>
    </ligand>
</feature>
<evidence type="ECO:0000256" key="9">
    <source>
        <dbReference type="ARBA" id="ARBA00023014"/>
    </source>
</evidence>
<dbReference type="Proteomes" id="UP000011841">
    <property type="component" value="Chromosome"/>
</dbReference>
<dbReference type="RefSeq" id="WP_015666851.1">
    <property type="nucleotide sequence ID" value="NC_020453.1"/>
</dbReference>
<dbReference type="SFLD" id="SFLDS00029">
    <property type="entry name" value="Radical_SAM"/>
    <property type="match status" value="1"/>
</dbReference>
<evidence type="ECO:0000256" key="3">
    <source>
        <dbReference type="ARBA" id="ARBA00008703"/>
    </source>
</evidence>
<keyword evidence="16" id="KW-1185">Reference proteome</keyword>
<dbReference type="NCBIfam" id="TIGR00238">
    <property type="entry name" value="KamA family radical SAM protein"/>
    <property type="match status" value="1"/>
</dbReference>
<dbReference type="PROSITE" id="PS51918">
    <property type="entry name" value="RADICAL_SAM"/>
    <property type="match status" value="1"/>
</dbReference>
<comment type="cofactor">
    <cofactor evidence="2">
        <name>[4Fe-4S] cluster</name>
        <dbReference type="ChEBI" id="CHEBI:49883"/>
    </cofactor>
</comment>
<feature type="compositionally biased region" description="Basic and acidic residues" evidence="13">
    <location>
        <begin position="67"/>
        <end position="82"/>
    </location>
</feature>
<protein>
    <submittedName>
        <fullName evidence="15">Putative lysine 2,3-aminomutase</fullName>
    </submittedName>
</protein>
<evidence type="ECO:0000256" key="11">
    <source>
        <dbReference type="PIRSR" id="PIRSR004911-1"/>
    </source>
</evidence>
<dbReference type="PANTHER" id="PTHR30538:SF1">
    <property type="entry name" value="L-LYSINE 2,3-AMINOMUTASE"/>
    <property type="match status" value="1"/>
</dbReference>